<accession>L1QGR1</accession>
<dbReference type="OrthoDB" id="1938622at2"/>
<sequence>MNTFYKCIIENNAFEEILTYLFDKKKILIIKDNPNISDELSEIVYILNRYHLILEDNDIFHFNLKLNSIEFNKNIEKLKVIQRKIKNDSNKILDTFNTFSLKNNSLYSLNDLYNKTISNIEFKDEKFEFYNIINKSNLFEDNDTDSIITSTTNLLKDNLIDTFIKYKKYENSSRFKSLNSKIDEKTIHSAITKLSSILNNSYAFIPPIFFNEYTTDFINKSIYYKNYDMETLKDIAKEVNSKHNSHLLNKINTHSKFNFRYLFNRKKVKIEKLKLLNEYKEKEECIYNQYMENIDNLNLYVNSFSFIKEIFNEDIFDNIKKYILQDDELQSYIAELKNLLVAYDNYLKIEQKVSSISKLELSILEDFYKYYPNKDSLKKLISFIPEFFFYKSIYEIELKNSKILNNYNNINNYLNSLDYGIKSFKTLLMNTFSLLAPKPLYSNIISNKITRNLPIKISKIHPINNIKKIINIIHPIYILKEEPVINNKKNYFTNFDLILKDSNIKSFIPKDANNNLNISNNKILNEIIKLLKPFNYLITINNNLIEIKQNSNESKSIIIYINPINSFTKNDLINLLTLRSACSNIIFIWSRDWWINKNDELIKIQNALLTLA</sequence>
<name>L1QGR1_9CLOT</name>
<dbReference type="Proteomes" id="UP000010420">
    <property type="component" value="Unassembled WGS sequence"/>
</dbReference>
<dbReference type="AlphaFoldDB" id="L1QGR1"/>
<organism evidence="1 2">
    <name type="scientific">Clostridium celatum DSM 1785</name>
    <dbReference type="NCBI Taxonomy" id="545697"/>
    <lineage>
        <taxon>Bacteria</taxon>
        <taxon>Bacillati</taxon>
        <taxon>Bacillota</taxon>
        <taxon>Clostridia</taxon>
        <taxon>Eubacteriales</taxon>
        <taxon>Clostridiaceae</taxon>
        <taxon>Clostridium</taxon>
    </lineage>
</organism>
<dbReference type="HOGENOM" id="CLU_398335_0_0_9"/>
<dbReference type="PATRIC" id="fig|545697.3.peg.1505"/>
<dbReference type="STRING" id="545697.HMPREF0216_01528"/>
<reference evidence="1 2" key="1">
    <citation type="submission" date="2012-05" db="EMBL/GenBank/DDBJ databases">
        <authorList>
            <person name="Weinstock G."/>
            <person name="Sodergren E."/>
            <person name="Lobos E.A."/>
            <person name="Fulton L."/>
            <person name="Fulton R."/>
            <person name="Courtney L."/>
            <person name="Fronick C."/>
            <person name="O'Laughlin M."/>
            <person name="Godfrey J."/>
            <person name="Wilson R.M."/>
            <person name="Miner T."/>
            <person name="Farmer C."/>
            <person name="Delehaunty K."/>
            <person name="Cordes M."/>
            <person name="Minx P."/>
            <person name="Tomlinson C."/>
            <person name="Chen J."/>
            <person name="Wollam A."/>
            <person name="Pepin K.H."/>
            <person name="Bhonagiri V."/>
            <person name="Zhang X."/>
            <person name="Suruliraj S."/>
            <person name="Warren W."/>
            <person name="Mitreva M."/>
            <person name="Mardis E.R."/>
            <person name="Wilson R.K."/>
        </authorList>
    </citation>
    <scope>NUCLEOTIDE SEQUENCE [LARGE SCALE GENOMIC DNA]</scope>
    <source>
        <strain evidence="1 2">DSM 1785</strain>
    </source>
</reference>
<evidence type="ECO:0000313" key="2">
    <source>
        <dbReference type="Proteomes" id="UP000010420"/>
    </source>
</evidence>
<dbReference type="RefSeq" id="WP_005212912.1">
    <property type="nucleotide sequence ID" value="NZ_KB291634.1"/>
</dbReference>
<comment type="caution">
    <text evidence="1">The sequence shown here is derived from an EMBL/GenBank/DDBJ whole genome shotgun (WGS) entry which is preliminary data.</text>
</comment>
<protein>
    <submittedName>
        <fullName evidence="1">Uncharacterized protein</fullName>
    </submittedName>
</protein>
<evidence type="ECO:0000313" key="1">
    <source>
        <dbReference type="EMBL" id="EKY27163.1"/>
    </source>
</evidence>
<keyword evidence="2" id="KW-1185">Reference proteome</keyword>
<dbReference type="EMBL" id="AMEZ01000042">
    <property type="protein sequence ID" value="EKY27163.1"/>
    <property type="molecule type" value="Genomic_DNA"/>
</dbReference>
<dbReference type="eggNOG" id="ENOG5030JGR">
    <property type="taxonomic scope" value="Bacteria"/>
</dbReference>
<gene>
    <name evidence="1" type="ORF">HMPREF0216_01528</name>
</gene>
<proteinExistence type="predicted"/>